<dbReference type="InterPro" id="IPR016035">
    <property type="entry name" value="Acyl_Trfase/lysoPLipase"/>
</dbReference>
<dbReference type="SMART" id="SM00822">
    <property type="entry name" value="PKS_KR"/>
    <property type="match status" value="1"/>
</dbReference>
<feature type="domain" description="Ketosynthase family 3 (KS3)" evidence="9">
    <location>
        <begin position="1369"/>
        <end position="1795"/>
    </location>
</feature>
<dbReference type="InterPro" id="IPR014031">
    <property type="entry name" value="Ketoacyl_synth_C"/>
</dbReference>
<dbReference type="InterPro" id="IPR036291">
    <property type="entry name" value="NAD(P)-bd_dom_sf"/>
</dbReference>
<dbReference type="InterPro" id="IPR018201">
    <property type="entry name" value="Ketoacyl_synth_AS"/>
</dbReference>
<dbReference type="PANTHER" id="PTHR43775">
    <property type="entry name" value="FATTY ACID SYNTHASE"/>
    <property type="match status" value="1"/>
</dbReference>
<feature type="compositionally biased region" description="Low complexity" evidence="7">
    <location>
        <begin position="3431"/>
        <end position="3440"/>
    </location>
</feature>
<evidence type="ECO:0000313" key="11">
    <source>
        <dbReference type="EMBL" id="CAJ62713.1"/>
    </source>
</evidence>
<dbReference type="GO" id="GO:0006633">
    <property type="term" value="P:fatty acid biosynthetic process"/>
    <property type="evidence" value="ECO:0007669"/>
    <property type="project" value="InterPro"/>
</dbReference>
<dbReference type="STRING" id="326424.FRAAL4071"/>
<proteinExistence type="predicted"/>
<feature type="region of interest" description="N-terminal hotdog fold" evidence="6">
    <location>
        <begin position="954"/>
        <end position="1070"/>
    </location>
</feature>
<dbReference type="Gene3D" id="3.40.47.10">
    <property type="match status" value="2"/>
</dbReference>
<evidence type="ECO:0000313" key="12">
    <source>
        <dbReference type="Proteomes" id="UP000000657"/>
    </source>
</evidence>
<dbReference type="InterPro" id="IPR020841">
    <property type="entry name" value="PKS_Beta-ketoAc_synthase_dom"/>
</dbReference>
<dbReference type="GO" id="GO:0004315">
    <property type="term" value="F:3-oxoacyl-[acyl-carrier-protein] synthase activity"/>
    <property type="evidence" value="ECO:0007669"/>
    <property type="project" value="InterPro"/>
</dbReference>
<dbReference type="CDD" id="cd00833">
    <property type="entry name" value="PKS"/>
    <property type="match status" value="2"/>
</dbReference>
<dbReference type="InterPro" id="IPR014030">
    <property type="entry name" value="Ketoacyl_synth_N"/>
</dbReference>
<dbReference type="eggNOG" id="COG3321">
    <property type="taxonomic scope" value="Bacteria"/>
</dbReference>
<dbReference type="SUPFAM" id="SSF101173">
    <property type="entry name" value="Docking domain B of the erythromycin polyketide synthase (DEBS)"/>
    <property type="match status" value="1"/>
</dbReference>
<dbReference type="Gene3D" id="3.30.70.3290">
    <property type="match status" value="2"/>
</dbReference>
<feature type="region of interest" description="Disordered" evidence="7">
    <location>
        <begin position="3431"/>
        <end position="3453"/>
    </location>
</feature>
<dbReference type="Gene3D" id="1.10.1200.10">
    <property type="entry name" value="ACP-like"/>
    <property type="match status" value="2"/>
</dbReference>
<dbReference type="InterPro" id="IPR013154">
    <property type="entry name" value="ADH-like_N"/>
</dbReference>
<keyword evidence="1" id="KW-0596">Phosphopantetheine</keyword>
<dbReference type="SUPFAM" id="SSF50129">
    <property type="entry name" value="GroES-like"/>
    <property type="match status" value="1"/>
</dbReference>
<dbReference type="PROSITE" id="PS50075">
    <property type="entry name" value="CARRIER"/>
    <property type="match status" value="2"/>
</dbReference>
<dbReference type="HOGENOM" id="CLU_000022_35_8_11"/>
<dbReference type="CDD" id="cd08956">
    <property type="entry name" value="KR_3_FAS_SDR_x"/>
    <property type="match status" value="1"/>
</dbReference>
<dbReference type="Pfam" id="PF08659">
    <property type="entry name" value="KR"/>
    <property type="match status" value="1"/>
</dbReference>
<keyword evidence="4" id="KW-0511">Multifunctional enzyme</keyword>
<dbReference type="PROSITE" id="PS52019">
    <property type="entry name" value="PKS_MFAS_DH"/>
    <property type="match status" value="2"/>
</dbReference>
<dbReference type="GO" id="GO:0004312">
    <property type="term" value="F:fatty acid synthase activity"/>
    <property type="evidence" value="ECO:0007669"/>
    <property type="project" value="TreeGrafter"/>
</dbReference>
<dbReference type="InterPro" id="IPR014043">
    <property type="entry name" value="Acyl_transferase_dom"/>
</dbReference>
<dbReference type="Pfam" id="PF02801">
    <property type="entry name" value="Ketoacyl-synt_C"/>
    <property type="match status" value="2"/>
</dbReference>
<dbReference type="SUPFAM" id="SSF52151">
    <property type="entry name" value="FabD/lysophospholipase-like"/>
    <property type="match status" value="2"/>
</dbReference>
<dbReference type="EC" id="1.3.1.10" evidence="11"/>
<accession>Q0RIF6</accession>
<dbReference type="FunFam" id="3.40.47.10:FF:000019">
    <property type="entry name" value="Polyketide synthase type I"/>
    <property type="match status" value="2"/>
</dbReference>
<evidence type="ECO:0000259" key="9">
    <source>
        <dbReference type="PROSITE" id="PS52004"/>
    </source>
</evidence>
<dbReference type="InterPro" id="IPR036299">
    <property type="entry name" value="Polyketide_synth_docking_sf"/>
</dbReference>
<dbReference type="InterPro" id="IPR002364">
    <property type="entry name" value="Quin_OxRdtase/zeta-crystal_CS"/>
</dbReference>
<feature type="active site" description="Proton acceptor; for dehydratase activity" evidence="6">
    <location>
        <position position="983"/>
    </location>
</feature>
<reference evidence="11 12" key="1">
    <citation type="journal article" date="2007" name="Genome Res.">
        <title>Genome characteristics of facultatively symbiotic Frankia sp. strains reflect host range and host plant biogeography.</title>
        <authorList>
            <person name="Normand P."/>
            <person name="Lapierre P."/>
            <person name="Tisa L.S."/>
            <person name="Gogarten J.P."/>
            <person name="Alloisio N."/>
            <person name="Bagnarol E."/>
            <person name="Bassi C.A."/>
            <person name="Berry A.M."/>
            <person name="Bickhart D.M."/>
            <person name="Choisne N."/>
            <person name="Couloux A."/>
            <person name="Cournoyer B."/>
            <person name="Cruveiller S."/>
            <person name="Daubin V."/>
            <person name="Demange N."/>
            <person name="Francino M.P."/>
            <person name="Goltsman E."/>
            <person name="Huang Y."/>
            <person name="Kopp O.R."/>
            <person name="Labarre L."/>
            <person name="Lapidus A."/>
            <person name="Lavire C."/>
            <person name="Marechal J."/>
            <person name="Martinez M."/>
            <person name="Mastronunzio J.E."/>
            <person name="Mullin B.C."/>
            <person name="Niemann J."/>
            <person name="Pujic P."/>
            <person name="Rawnsley T."/>
            <person name="Rouy Z."/>
            <person name="Schenowitz C."/>
            <person name="Sellstedt A."/>
            <person name="Tavares F."/>
            <person name="Tomkins J.P."/>
            <person name="Vallenet D."/>
            <person name="Valverde C."/>
            <person name="Wall L.G."/>
            <person name="Wang Y."/>
            <person name="Medigue C."/>
            <person name="Benson D.R."/>
        </authorList>
    </citation>
    <scope>NUCLEOTIDE SEQUENCE [LARGE SCALE GENOMIC DNA]</scope>
    <source>
        <strain evidence="12">DSM 45986 / CECT 9034 / ACN14a</strain>
    </source>
</reference>
<dbReference type="EMBL" id="CT573213">
    <property type="protein sequence ID" value="CAJ62713.1"/>
    <property type="molecule type" value="Genomic_DNA"/>
</dbReference>
<dbReference type="FunFam" id="3.40.50.720:FF:000209">
    <property type="entry name" value="Polyketide synthase Pks12"/>
    <property type="match status" value="1"/>
</dbReference>
<dbReference type="Gene3D" id="3.40.50.11460">
    <property type="match status" value="1"/>
</dbReference>
<dbReference type="Pfam" id="PF00698">
    <property type="entry name" value="Acyl_transf_1"/>
    <property type="match status" value="2"/>
</dbReference>
<feature type="active site" description="Proton acceptor; for dehydratase activity" evidence="6">
    <location>
        <position position="2313"/>
    </location>
</feature>
<dbReference type="InterPro" id="IPR057326">
    <property type="entry name" value="KR_dom"/>
</dbReference>
<dbReference type="Gene3D" id="3.40.50.720">
    <property type="entry name" value="NAD(P)-binding Rossmann-like Domain"/>
    <property type="match status" value="1"/>
</dbReference>
<dbReference type="InterPro" id="IPR001227">
    <property type="entry name" value="Ac_transferase_dom_sf"/>
</dbReference>
<dbReference type="InterPro" id="IPR032821">
    <property type="entry name" value="PKS_assoc"/>
</dbReference>
<feature type="region of interest" description="C-terminal hotdog fold" evidence="6">
    <location>
        <begin position="1085"/>
        <end position="1225"/>
    </location>
</feature>
<dbReference type="InterPro" id="IPR006162">
    <property type="entry name" value="Ppantetheine_attach_site"/>
</dbReference>
<dbReference type="Pfam" id="PF00109">
    <property type="entry name" value="ketoacyl-synt"/>
    <property type="match status" value="2"/>
</dbReference>
<dbReference type="PANTHER" id="PTHR43775:SF51">
    <property type="entry name" value="INACTIVE PHENOLPHTHIOCEROL SYNTHESIS POLYKETIDE SYNTHASE TYPE I PKS1-RELATED"/>
    <property type="match status" value="1"/>
</dbReference>
<dbReference type="SUPFAM" id="SSF55048">
    <property type="entry name" value="Probable ACP-binding domain of malonyl-CoA ACP transacylase"/>
    <property type="match status" value="2"/>
</dbReference>
<sequence>MSNEEMSNEERLRGYLKRATNELLATRAKLENVELAAREPLAIVSMACRYPGGVRTPDQLWDLVSAQTDAVTPFPTDRGWPLDELIDPAGDTPGTSYAGEGGFLHDAADFDADLFGISPREALTIDPQQRLLLQTAWEALERGGLDPRSLSGAPVGVFVGLMYSDYGSRHSRAPEGFEGFIGTGSAGSIASGRLAYTFGFEGPAVTVDTACSSSLVALHYGAQAIRRGECSLALVGGVTVMATPATFIEFSRQRGLSPDGRCKAYAAGADGTGWGEGVGLVLLERLSDARRNGHPVVAVLRGSAINSDGASTQLSAPNGTAQQRVIRAALSDAALAASEVDAIEGHGTGTGLGDPIEVNALLATYGRAHTRDDPAWLGSLKSNIGHTQAAAGIGGVIKMALAMRHGRLPATLHVDAPTPHVDWDSSAVSLLTRSIAWPSRERPRRAAVSSFGISGTNAHVILEQAPAPDGGQAVAEPAGAGSEPAGAGSEPAASGPRIDPDAPGPQQPGPVAWVVSGHTAEALDAQLGRLRGFLADHPEADPADVAHTLAHGRAALEHRAVAVGTSRVELDEVLDALEHDLPTTRGARGEAITAGRPVFVFPGQGSQWVGMAAGLLETSEPFRTELDRCARALAPHVDWDLREVLTGDGAALERVDVVQPALFAVMVSLAAAWRALGVEPAAVVGHSQGEIAAAYVAGALELADAAELVAVRSRALVEIAGTGAMASIDLPESAVRARLLPGIDIAALNGPNATVVAGQPAAVAALVEGCTAQGVRARLIPVDYASHSAAVEPLRDRLLAAFAGVRPRSAGVEFLSTVTASRIDTAELDAAYWYRNLREPVRLAEAVAALAEAGHRVFLEVSPHPVLVAPVREVLDGLAEPARALATLRRDHGGVEQLLTAAGALFAAGTPVDWGTAAAGRLTDLPTYAFQESRHWLDTNAVPTAGPGIAASGHPVLGIVVDQASGVLLTGRLPGGPGWARQHRLGERTLLSGAALAELALAAGDWLGVPALEELVLLAPVDMPDGPVEAQVSVGEDSRFTIHTRVGGQSPGATWRRHATGSLAASDESGGAVATGPASWPPPGAEAIDLPAAYAALSGFGVHYGPALRAVRSAWRAGGEVFADLALPEGEGVHGYLLHPVLLDAAVQVAFLDRATGPRAPTDPAVVPFTWTDVHLYATGARELRVRLTPTGADAFALAAFAVDGSPVLTVAGLTLRAVDGAGGAGSTTTGTTTGTGVDVVAPARTRARRQRARVGGRSAAAKLTPDALAGLAGEERVEALLGAVRAAVAGVLGHRSAEVVRPDRTFRDLGLDSLTAVEMRDHLSRAVGRRLPATLVFDFPTPRDLARHLAAEPGAVAGAGARRARDADDPIAIVSMACRYPGGVVTPEDLWQLVSSGTDAIGEFPADRGWDLASLFDDDPDTPGTSYTRRGGFLGDVAGFDAEFFAMNPREARATDPQQRLLLETSWEAVQRAGIDPTRLRGSRTGVYVGLIYTEYGARAAGNPAEHGGYLSTGSAGSVASGRISYALGLRGPAVTVDTACSSSLVALHFARQALHNGECDLALVGGATLMATPSIFVEFSRQRGLSPDGRCRAFADAADGTGFSEGVGMLVVERLSDARRNGHPVLAVVRGSAINSDGASNGLTAPNGPAQESVIAQALADAGLSAVDVDVVEAHGTGTTLGDPVEARAVLATYGADRGSAPPLWLGSLKSNIGHTQAAAGVGGIIKMVQALENRVLPRTLHVDAPSRHVEWGRGAVALLTEDVPWPDGERTRRFGVSAFGMSGTNAHVIIEEPSRAPAATVDAAAAGGSGPGGPPVPLVLSAKSPASLRGEARRLHAYLRSHPGQSLAGVAAELVHTRPQFDHRAVVVARDHGEAIAGLTALAQAEPAAGVVSGHSDGEREAVFLYPGQGAQWTEMARELLASSPAFAARIAECAAALDPVTGWSLLERLRGDGGEVDAAGPVQSVDVVQPLLWAVMTGLTAVWESVGVSPAAVIGHSQGEIAAAGAAGALSLADSAAVAALRSRALAAIAGRGAMLSVSAPRDRVDATLAAVTVGALSVAALNGPNSTVLAGTAEAIEAARELFERDGFRARPIDVDYASHSAQVEVLRDELLRVLPRVEEHDWSGVDYFSTVTGARLDPQSADDFGQPEYWYRNLRQPVLLQDAVRAAIDAGYRTFIEISPHPVLTVGLQDIVDEVPDAAATALGTLRRGDGGLDRFLLSAAEAWVAGVAVDWRAQVGPRHPGLPVLPTYAFDRGQHWLDAAPVGPPAAGSVPLAHPLLTSALRPAHGPELLLLGRLGLASQPWLSDHAVAGTVLVPGALFAELAASAGDVVEAGRVDELVLRTPLVLADGQDVEIQVTLGAPAADGAREVGIHSRAVPAPGSLGASWTEHASGTLTPAAAADLGALPGAWPPPGAQPLATDRVYDELAAAGYHYGPAFRGLAAAWRLGDTVLAEIAVTGPAGFVVAPTVLDAALHAVGLAGLGAVDGAVRLPFVWRGLRRFAPAPPAGRLRIRLRRTGADAVGVHLFAPDGTPVAAVDEVALRTVDAGELDAVRPQDVAGLAGLLYRLGWEPVDGAHRARPARLWTVGSGGDQPDLAAALGALDEGRDRPDALVLLLPAATGPVPQATRTALAGVLDDLRRLLADERLREAVFVVLTRDAVAAVPGDRVGALAQAPIWGLVRSVQAEEPGRIVLVDTDRPDPSTDLLRDAVAGGEPQVALRDGVLLAARLGGWRPALVAPAAGDWRLARGEGGTVDDLVLLGQPRPVLEPGQVRVAIRASGLNFRDAMLALGLYPGEAELGTEGAGIVVETGADVTGIEPGDAVMGLISGGIGPVAVTDHRLLVPIPAGLSFARAAAIPAVYLTAYYALRDLARVQPGESLLVHSAAGGVGGAAIQLARHWGVTVYGTASPAKWPFLATLGLAADHLANSREVAFAEHIRLATGGRGVDVVLNSLSGAFVDASLSLLGPGGRFVEMGKTDVRDPAQIQARHGVEYRAFDLMEAGEDRIGQMLAELADLLGAGVLTPPPVTAWAAGRAPEALRHLSQARHVGKIVLRLSRPLDPEGTVLITGAPGGVGSLVARHLVAAHGARHLLLVSRRGPASPGADELGAQLTELGARVTFAAADVADADAVRRVLAGIDVEHPLTAVLHAAGVLRDATLATLTEVGLDAVLRPKVDGAWHLHQLTRDVDLAAFVLFSSAAGVVGSPGQAAYAAANVFLDALAVARSRDGLAATSVAWGLWRSDSAMTGSLSATDQARMARAGVLPLSAAHSLALLDAALGADVPALVAVRLDPARLVAGADLPAPLRSLARPAQAAARPQPVVADLATQLADAEPHRRRELVGQFVVSNVRAVLGHTAGDAGEGDGPGDRSFKELGFDSLTAVELRNRLGRASGLRLPATIVFDHPNPAALAGYLLDRLVPAQPTPAATTPPATNPPATTPVQAGPAVPPPVVEITVSSPASQAEELFRFIDAELRP</sequence>
<keyword evidence="11" id="KW-0560">Oxidoreductase</keyword>
<dbReference type="InterPro" id="IPR036736">
    <property type="entry name" value="ACP-like_sf"/>
</dbReference>
<dbReference type="InterPro" id="IPR020806">
    <property type="entry name" value="PKS_PP-bd"/>
</dbReference>
<evidence type="ECO:0000256" key="7">
    <source>
        <dbReference type="SAM" id="MobiDB-lite"/>
    </source>
</evidence>
<dbReference type="SMART" id="SM00825">
    <property type="entry name" value="PKS_KS"/>
    <property type="match status" value="2"/>
</dbReference>
<gene>
    <name evidence="11" type="ordered locus">FRAAL4071</name>
</gene>
<dbReference type="SUPFAM" id="SSF47336">
    <property type="entry name" value="ACP-like"/>
    <property type="match status" value="2"/>
</dbReference>
<dbReference type="Pfam" id="PF21089">
    <property type="entry name" value="PKS_DH_N"/>
    <property type="match status" value="2"/>
</dbReference>
<feature type="domain" description="Ketosynthase family 3 (KS3)" evidence="9">
    <location>
        <begin position="38"/>
        <end position="464"/>
    </location>
</feature>
<dbReference type="InterPro" id="IPR049552">
    <property type="entry name" value="PKS_DH_N"/>
</dbReference>
<dbReference type="KEGG" id="fal:FRAAL4071"/>
<dbReference type="InterPro" id="IPR050091">
    <property type="entry name" value="PKS_NRPS_Biosynth_Enz"/>
</dbReference>
<feature type="region of interest" description="C-terminal hotdog fold" evidence="6">
    <location>
        <begin position="2421"/>
        <end position="2557"/>
    </location>
</feature>
<dbReference type="Gene3D" id="3.40.366.10">
    <property type="entry name" value="Malonyl-Coenzyme A Acyl Carrier Protein, domain 2"/>
    <property type="match status" value="2"/>
</dbReference>
<dbReference type="SMART" id="SM01294">
    <property type="entry name" value="PKS_PP_betabranch"/>
    <property type="match status" value="2"/>
</dbReference>
<dbReference type="InterPro" id="IPR042104">
    <property type="entry name" value="PKS_dehydratase_sf"/>
</dbReference>
<dbReference type="InterPro" id="IPR049900">
    <property type="entry name" value="PKS_mFAS_DH"/>
</dbReference>
<dbReference type="InterPro" id="IPR013968">
    <property type="entry name" value="PKS_KR"/>
</dbReference>
<keyword evidence="3 11" id="KW-0808">Transferase</keyword>
<dbReference type="Proteomes" id="UP000000657">
    <property type="component" value="Chromosome"/>
</dbReference>
<evidence type="ECO:0000256" key="2">
    <source>
        <dbReference type="ARBA" id="ARBA00022553"/>
    </source>
</evidence>
<dbReference type="Pfam" id="PF13602">
    <property type="entry name" value="ADH_zinc_N_2"/>
    <property type="match status" value="1"/>
</dbReference>
<dbReference type="InterPro" id="IPR011032">
    <property type="entry name" value="GroES-like_sf"/>
</dbReference>
<dbReference type="Pfam" id="PF08240">
    <property type="entry name" value="ADH_N"/>
    <property type="match status" value="1"/>
</dbReference>
<dbReference type="GO" id="GO:0008270">
    <property type="term" value="F:zinc ion binding"/>
    <property type="evidence" value="ECO:0007669"/>
    <property type="project" value="InterPro"/>
</dbReference>
<dbReference type="Pfam" id="PF14765">
    <property type="entry name" value="PS-DH"/>
    <property type="match status" value="2"/>
</dbReference>
<organism evidence="11 12">
    <name type="scientific">Frankia alni (strain DSM 45986 / CECT 9034 / ACN14a)</name>
    <dbReference type="NCBI Taxonomy" id="326424"/>
    <lineage>
        <taxon>Bacteria</taxon>
        <taxon>Bacillati</taxon>
        <taxon>Actinomycetota</taxon>
        <taxon>Actinomycetes</taxon>
        <taxon>Frankiales</taxon>
        <taxon>Frankiaceae</taxon>
        <taxon>Frankia</taxon>
    </lineage>
</organism>
<feature type="active site" description="Proton donor; for dehydratase activity" evidence="6">
    <location>
        <position position="2477"/>
    </location>
</feature>
<evidence type="ECO:0000256" key="1">
    <source>
        <dbReference type="ARBA" id="ARBA00022450"/>
    </source>
</evidence>
<feature type="region of interest" description="Disordered" evidence="7">
    <location>
        <begin position="468"/>
        <end position="511"/>
    </location>
</feature>
<keyword evidence="12" id="KW-1185">Reference proteome</keyword>
<dbReference type="FunFam" id="1.10.1200.10:FF:000007">
    <property type="entry name" value="Probable polyketide synthase pks17"/>
    <property type="match status" value="1"/>
</dbReference>
<dbReference type="Gene3D" id="3.90.180.10">
    <property type="entry name" value="Medium-chain alcohol dehydrogenases, catalytic domain"/>
    <property type="match status" value="1"/>
</dbReference>
<evidence type="ECO:0000256" key="4">
    <source>
        <dbReference type="ARBA" id="ARBA00023268"/>
    </source>
</evidence>
<dbReference type="InterPro" id="IPR049551">
    <property type="entry name" value="PKS_DH_C"/>
</dbReference>
<feature type="compositionally biased region" description="Low complexity" evidence="7">
    <location>
        <begin position="475"/>
        <end position="496"/>
    </location>
</feature>
<evidence type="ECO:0000259" key="8">
    <source>
        <dbReference type="PROSITE" id="PS50075"/>
    </source>
</evidence>
<dbReference type="Pfam" id="PF00550">
    <property type="entry name" value="PP-binding"/>
    <property type="match status" value="2"/>
</dbReference>
<dbReference type="InterPro" id="IPR016039">
    <property type="entry name" value="Thiolase-like"/>
</dbReference>
<dbReference type="EC" id="2.3.1.94" evidence="11"/>
<dbReference type="RefSeq" id="WP_011605201.1">
    <property type="nucleotide sequence ID" value="NC_008278.1"/>
</dbReference>
<dbReference type="GO" id="GO:0141148">
    <property type="term" value="F:enoyl-[acyl-carrier-protein] reductase (NADPH) activity"/>
    <property type="evidence" value="ECO:0007669"/>
    <property type="project" value="UniProtKB-EC"/>
</dbReference>
<evidence type="ECO:0000256" key="5">
    <source>
        <dbReference type="ARBA" id="ARBA00023315"/>
    </source>
</evidence>
<dbReference type="CDD" id="cd05195">
    <property type="entry name" value="enoyl_red"/>
    <property type="match status" value="1"/>
</dbReference>
<name>Q0RIF6_FRAAA</name>
<dbReference type="InterPro" id="IPR020807">
    <property type="entry name" value="PKS_DH"/>
</dbReference>
<feature type="active site" description="Proton donor; for dehydratase activity" evidence="6">
    <location>
        <position position="1144"/>
    </location>
</feature>
<dbReference type="Gene3D" id="3.10.129.110">
    <property type="entry name" value="Polyketide synthase dehydratase"/>
    <property type="match status" value="2"/>
</dbReference>
<feature type="domain" description="PKS/mFAS DH" evidence="10">
    <location>
        <begin position="2281"/>
        <end position="2557"/>
    </location>
</feature>
<keyword evidence="2" id="KW-0597">Phosphoprotein</keyword>
<evidence type="ECO:0000256" key="3">
    <source>
        <dbReference type="ARBA" id="ARBA00022679"/>
    </source>
</evidence>
<feature type="region of interest" description="N-terminal hotdog fold" evidence="6">
    <location>
        <begin position="2281"/>
        <end position="2408"/>
    </location>
</feature>
<dbReference type="PROSITE" id="PS01162">
    <property type="entry name" value="QOR_ZETA_CRYSTAL"/>
    <property type="match status" value="1"/>
</dbReference>
<dbReference type="InterPro" id="IPR016036">
    <property type="entry name" value="Malonyl_transacylase_ACP-bd"/>
</dbReference>
<dbReference type="InterPro" id="IPR009081">
    <property type="entry name" value="PP-bd_ACP"/>
</dbReference>
<dbReference type="SUPFAM" id="SSF51735">
    <property type="entry name" value="NAD(P)-binding Rossmann-fold domains"/>
    <property type="match status" value="3"/>
</dbReference>
<feature type="domain" description="Carrier" evidence="8">
    <location>
        <begin position="1276"/>
        <end position="1354"/>
    </location>
</feature>
<dbReference type="SMART" id="SM00823">
    <property type="entry name" value="PKS_PP"/>
    <property type="match status" value="2"/>
</dbReference>
<protein>
    <submittedName>
        <fullName evidence="11">Enoyl-[acyl-carrier-protein] reductase (NADPH, B-specific)</fullName>
        <ecNumber evidence="11">1.3.1.10</ecNumber>
        <ecNumber evidence="11">2.3.1.94</ecNumber>
    </submittedName>
</protein>
<dbReference type="SUPFAM" id="SSF53901">
    <property type="entry name" value="Thiolase-like"/>
    <property type="match status" value="2"/>
</dbReference>
<dbReference type="Pfam" id="PF16197">
    <property type="entry name" value="KAsynt_C_assoc"/>
    <property type="match status" value="1"/>
</dbReference>
<dbReference type="InterPro" id="IPR020843">
    <property type="entry name" value="ER"/>
</dbReference>
<evidence type="ECO:0000256" key="6">
    <source>
        <dbReference type="PROSITE-ProRule" id="PRU01363"/>
    </source>
</evidence>
<dbReference type="PROSITE" id="PS00606">
    <property type="entry name" value="KS3_1"/>
    <property type="match status" value="2"/>
</dbReference>
<dbReference type="FunFam" id="3.40.366.10:FF:000002">
    <property type="entry name" value="Probable polyketide synthase 2"/>
    <property type="match status" value="2"/>
</dbReference>
<keyword evidence="5 11" id="KW-0012">Acyltransferase</keyword>
<dbReference type="GO" id="GO:0047879">
    <property type="term" value="F:erythronolide synthase activity"/>
    <property type="evidence" value="ECO:0007669"/>
    <property type="project" value="UniProtKB-EC"/>
</dbReference>
<dbReference type="PROSITE" id="PS52004">
    <property type="entry name" value="KS3_2"/>
    <property type="match status" value="2"/>
</dbReference>
<feature type="domain" description="Carrier" evidence="8">
    <location>
        <begin position="3352"/>
        <end position="3427"/>
    </location>
</feature>
<dbReference type="Pfam" id="PF22621">
    <property type="entry name" value="CurL-like_PKS_C"/>
    <property type="match status" value="1"/>
</dbReference>
<dbReference type="SMART" id="SM00829">
    <property type="entry name" value="PKS_ER"/>
    <property type="match status" value="1"/>
</dbReference>
<evidence type="ECO:0000259" key="10">
    <source>
        <dbReference type="PROSITE" id="PS52019"/>
    </source>
</evidence>
<dbReference type="PROSITE" id="PS00012">
    <property type="entry name" value="PHOSPHOPANTETHEINE"/>
    <property type="match status" value="2"/>
</dbReference>
<dbReference type="SMART" id="SM00827">
    <property type="entry name" value="PKS_AT"/>
    <property type="match status" value="2"/>
</dbReference>
<feature type="domain" description="PKS/mFAS DH" evidence="10">
    <location>
        <begin position="954"/>
        <end position="1225"/>
    </location>
</feature>
<dbReference type="SMART" id="SM00826">
    <property type="entry name" value="PKS_DH"/>
    <property type="match status" value="2"/>
</dbReference>
<dbReference type="GO" id="GO:0031177">
    <property type="term" value="F:phosphopantetheine binding"/>
    <property type="evidence" value="ECO:0007669"/>
    <property type="project" value="InterPro"/>
</dbReference>